<comment type="cofactor">
    <cofactor evidence="8">
        <name>tungstopterin</name>
        <dbReference type="ChEBI" id="CHEBI:30402"/>
    </cofactor>
</comment>
<keyword evidence="11" id="KW-1185">Reference proteome</keyword>
<dbReference type="GO" id="GO:0051539">
    <property type="term" value="F:4 iron, 4 sulfur cluster binding"/>
    <property type="evidence" value="ECO:0007669"/>
    <property type="project" value="UniProtKB-KW"/>
</dbReference>
<dbReference type="PANTHER" id="PTHR30038">
    <property type="entry name" value="ALDEHYDE FERREDOXIN OXIDOREDUCTASE"/>
    <property type="match status" value="1"/>
</dbReference>
<keyword evidence="4" id="KW-0479">Metal-binding</keyword>
<reference evidence="10 11" key="1">
    <citation type="submission" date="2019-03" db="EMBL/GenBank/DDBJ databases">
        <title>Genomic Encyclopedia of Type Strains, Phase IV (KMG-IV): sequencing the most valuable type-strain genomes for metagenomic binning, comparative biology and taxonomic classification.</title>
        <authorList>
            <person name="Goeker M."/>
        </authorList>
    </citation>
    <scope>NUCLEOTIDE SEQUENCE [LARGE SCALE GENOMIC DNA]</scope>
    <source>
        <strain evidence="10 11">DSM 25964</strain>
    </source>
</reference>
<evidence type="ECO:0000256" key="7">
    <source>
        <dbReference type="ARBA" id="ARBA00023014"/>
    </source>
</evidence>
<evidence type="ECO:0000313" key="11">
    <source>
        <dbReference type="Proteomes" id="UP000295066"/>
    </source>
</evidence>
<dbReference type="GO" id="GO:0046872">
    <property type="term" value="F:metal ion binding"/>
    <property type="evidence" value="ECO:0007669"/>
    <property type="project" value="UniProtKB-KW"/>
</dbReference>
<evidence type="ECO:0000259" key="9">
    <source>
        <dbReference type="SMART" id="SM00790"/>
    </source>
</evidence>
<evidence type="ECO:0000256" key="4">
    <source>
        <dbReference type="ARBA" id="ARBA00022723"/>
    </source>
</evidence>
<keyword evidence="7" id="KW-0411">Iron-sulfur</keyword>
<dbReference type="GO" id="GO:0009055">
    <property type="term" value="F:electron transfer activity"/>
    <property type="evidence" value="ECO:0007669"/>
    <property type="project" value="InterPro"/>
</dbReference>
<comment type="similarity">
    <text evidence="2">Belongs to the AOR/FOR family.</text>
</comment>
<dbReference type="AlphaFoldDB" id="A0A4R8M558"/>
<name>A0A4R8M558_9BACT</name>
<comment type="cofactor">
    <cofactor evidence="1">
        <name>[4Fe-4S] cluster</name>
        <dbReference type="ChEBI" id="CHEBI:49883"/>
    </cofactor>
</comment>
<gene>
    <name evidence="10" type="ORF">C8D99_11045</name>
</gene>
<dbReference type="Gene3D" id="1.10.569.10">
    <property type="entry name" value="Aldehyde Ferredoxin Oxidoreductase Protein, subunit A, domain 2"/>
    <property type="match status" value="1"/>
</dbReference>
<dbReference type="PANTHER" id="PTHR30038:SF7">
    <property type="entry name" value="TUNGSTEN-CONTAINING GLYCERALDEHYDE-3-PHOSPHATE:FERREDOXIN OXIDOREDUCTASE"/>
    <property type="match status" value="1"/>
</dbReference>
<dbReference type="Gene3D" id="3.60.9.10">
    <property type="entry name" value="Aldehyde ferredoxin oxidoreductase, N-terminal domain"/>
    <property type="match status" value="1"/>
</dbReference>
<dbReference type="OrthoDB" id="9763894at2"/>
<accession>A0A4R8M558</accession>
<dbReference type="SMART" id="SM00790">
    <property type="entry name" value="AFOR_N"/>
    <property type="match status" value="1"/>
</dbReference>
<dbReference type="SUPFAM" id="SSF56228">
    <property type="entry name" value="Aldehyde ferredoxin oxidoreductase, N-terminal domain"/>
    <property type="match status" value="1"/>
</dbReference>
<evidence type="ECO:0000256" key="1">
    <source>
        <dbReference type="ARBA" id="ARBA00001966"/>
    </source>
</evidence>
<protein>
    <submittedName>
        <fullName evidence="10">Aldehyde:ferredoxin oxidoreductase</fullName>
    </submittedName>
</protein>
<dbReference type="InterPro" id="IPR051919">
    <property type="entry name" value="W-dependent_AOR"/>
</dbReference>
<dbReference type="InterPro" id="IPR013985">
    <property type="entry name" value="Ald_Fedxn_OxRdtase_dom3"/>
</dbReference>
<comment type="caution">
    <text evidence="10">The sequence shown here is derived from an EMBL/GenBank/DDBJ whole genome shotgun (WGS) entry which is preliminary data.</text>
</comment>
<dbReference type="Gene3D" id="1.10.599.10">
    <property type="entry name" value="Aldehyde Ferredoxin Oxidoreductase Protein, subunit A, domain 3"/>
    <property type="match status" value="1"/>
</dbReference>
<evidence type="ECO:0000256" key="2">
    <source>
        <dbReference type="ARBA" id="ARBA00011032"/>
    </source>
</evidence>
<sequence length="608" mass="65190">MEMKVALVHLTSRTAEDLTVPESVVRKFIGGSGLGTYLLFRYGSPAGNPLSPDNPLIFMNGPFQGTGIPTSGRHQVISKSPLTDAFGESDCGGAFGFHLKRAGYDGLVFLGKASSPVYVAVLDGRVEIRDGTSLWGKDTFETEEALFAAVGKPAGVACIGPAGERMVLLANIMHDGRNARAAGRGGMGAVMGSKNLKAVVARGNGRTVMADEKRVRGKSAEKAKFYMEKLPAMTRFGTAGGVALAEQNGDLPLKNWSMGSWPEEVKSITGEAMAETILTGNWGCVACPIRCGREVAFDGISGAGPEYETIGMLGSNCLISDLKAIGRGNDLCNRMGIDTISGGSAVAFSMELFERGIIDEKTVGYPLKWGDGEAMVRFLTDISEKRGFGAVLAEGTRKAAEKIGKGAEKYAIHSKGMDFPAHDPRCYKSLAAGYATSNRGACHLSGFSYSFERSMTYPELGVDTVLDRTLDEGKGKINVGFQNLMGVVDSLKMCKFPFAATRIDDLLVWIAGVTGWDMDYRELMTAGERIFNLKKLYNMGCGLSAKDDSLPERILRETRGSGGSADTLPDLEAQLREYYSERGWTEEGIPLPGKIASLGLEEFLSQMS</sequence>
<dbReference type="SUPFAM" id="SSF48310">
    <property type="entry name" value="Aldehyde ferredoxin oxidoreductase, C-terminal domains"/>
    <property type="match status" value="1"/>
</dbReference>
<dbReference type="InterPro" id="IPR036503">
    <property type="entry name" value="Ald_Fedxn_OxRdtase_N_sf"/>
</dbReference>
<evidence type="ECO:0000256" key="8">
    <source>
        <dbReference type="ARBA" id="ARBA00049934"/>
    </source>
</evidence>
<evidence type="ECO:0000256" key="5">
    <source>
        <dbReference type="ARBA" id="ARBA00023002"/>
    </source>
</evidence>
<dbReference type="Proteomes" id="UP000295066">
    <property type="component" value="Unassembled WGS sequence"/>
</dbReference>
<dbReference type="Pfam" id="PF01314">
    <property type="entry name" value="AFOR_C"/>
    <property type="match status" value="1"/>
</dbReference>
<dbReference type="InterPro" id="IPR013983">
    <property type="entry name" value="Ald_Fedxn_OxRdtase_N"/>
</dbReference>
<organism evidence="10 11">
    <name type="scientific">Aminivibrio pyruvatiphilus</name>
    <dbReference type="NCBI Taxonomy" id="1005740"/>
    <lineage>
        <taxon>Bacteria</taxon>
        <taxon>Thermotogati</taxon>
        <taxon>Synergistota</taxon>
        <taxon>Synergistia</taxon>
        <taxon>Synergistales</taxon>
        <taxon>Aminobacteriaceae</taxon>
        <taxon>Aminivibrio</taxon>
    </lineage>
</organism>
<evidence type="ECO:0000256" key="6">
    <source>
        <dbReference type="ARBA" id="ARBA00023004"/>
    </source>
</evidence>
<dbReference type="InterPro" id="IPR013984">
    <property type="entry name" value="Ald_Fedxn_OxRdtase_dom2"/>
</dbReference>
<evidence type="ECO:0000256" key="3">
    <source>
        <dbReference type="ARBA" id="ARBA00022485"/>
    </source>
</evidence>
<dbReference type="InterPro" id="IPR036021">
    <property type="entry name" value="Tungsten_al_ferr_oxy-like_C"/>
</dbReference>
<feature type="domain" description="Aldehyde ferredoxin oxidoreductase N-terminal" evidence="9">
    <location>
        <begin position="1"/>
        <end position="205"/>
    </location>
</feature>
<dbReference type="GO" id="GO:0016625">
    <property type="term" value="F:oxidoreductase activity, acting on the aldehyde or oxo group of donors, iron-sulfur protein as acceptor"/>
    <property type="evidence" value="ECO:0007669"/>
    <property type="project" value="InterPro"/>
</dbReference>
<keyword evidence="5" id="KW-0560">Oxidoreductase</keyword>
<proteinExistence type="inferred from homology"/>
<keyword evidence="6" id="KW-0408">Iron</keyword>
<keyword evidence="3" id="KW-0004">4Fe-4S</keyword>
<dbReference type="RefSeq" id="WP_133957762.1">
    <property type="nucleotide sequence ID" value="NZ_SORI01000010.1"/>
</dbReference>
<dbReference type="InterPro" id="IPR001203">
    <property type="entry name" value="OxRdtase_Ald_Fedxn_C"/>
</dbReference>
<evidence type="ECO:0000313" key="10">
    <source>
        <dbReference type="EMBL" id="TDY59918.1"/>
    </source>
</evidence>
<dbReference type="Pfam" id="PF02730">
    <property type="entry name" value="AFOR_N"/>
    <property type="match status" value="1"/>
</dbReference>
<dbReference type="EMBL" id="SORI01000010">
    <property type="protein sequence ID" value="TDY59918.1"/>
    <property type="molecule type" value="Genomic_DNA"/>
</dbReference>